<name>A0A1L7WMU8_9HELO</name>
<evidence type="ECO:0000313" key="2">
    <source>
        <dbReference type="Proteomes" id="UP000184330"/>
    </source>
</evidence>
<dbReference type="SUPFAM" id="SSF54928">
    <property type="entry name" value="RNA-binding domain, RBD"/>
    <property type="match status" value="1"/>
</dbReference>
<proteinExistence type="predicted"/>
<dbReference type="Proteomes" id="UP000184330">
    <property type="component" value="Unassembled WGS sequence"/>
</dbReference>
<dbReference type="GO" id="GO:0003676">
    <property type="term" value="F:nucleic acid binding"/>
    <property type="evidence" value="ECO:0007669"/>
    <property type="project" value="InterPro"/>
</dbReference>
<sequence>MSLDNHGSRTSKQASTYPTLRANYFPEITDYCRLLQGIANNTKGTASVVYEGVMDAKVAGDKLNGFNFQNR</sequence>
<gene>
    <name evidence="1" type="ORF">PAC_03990</name>
</gene>
<organism evidence="1 2">
    <name type="scientific">Phialocephala subalpina</name>
    <dbReference type="NCBI Taxonomy" id="576137"/>
    <lineage>
        <taxon>Eukaryota</taxon>
        <taxon>Fungi</taxon>
        <taxon>Dikarya</taxon>
        <taxon>Ascomycota</taxon>
        <taxon>Pezizomycotina</taxon>
        <taxon>Leotiomycetes</taxon>
        <taxon>Helotiales</taxon>
        <taxon>Mollisiaceae</taxon>
        <taxon>Phialocephala</taxon>
        <taxon>Phialocephala fortinii species complex</taxon>
    </lineage>
</organism>
<keyword evidence="2" id="KW-1185">Reference proteome</keyword>
<protein>
    <submittedName>
        <fullName evidence="1">Uncharacterized protein</fullName>
    </submittedName>
</protein>
<accession>A0A1L7WMU8</accession>
<evidence type="ECO:0000313" key="1">
    <source>
        <dbReference type="EMBL" id="CZR54107.1"/>
    </source>
</evidence>
<dbReference type="InterPro" id="IPR035979">
    <property type="entry name" value="RBD_domain_sf"/>
</dbReference>
<dbReference type="OrthoDB" id="275748at2759"/>
<reference evidence="1 2" key="1">
    <citation type="submission" date="2016-03" db="EMBL/GenBank/DDBJ databases">
        <authorList>
            <person name="Ploux O."/>
        </authorList>
    </citation>
    <scope>NUCLEOTIDE SEQUENCE [LARGE SCALE GENOMIC DNA]</scope>
    <source>
        <strain evidence="1 2">UAMH 11012</strain>
    </source>
</reference>
<dbReference type="AlphaFoldDB" id="A0A1L7WMU8"/>
<dbReference type="EMBL" id="FJOG01000004">
    <property type="protein sequence ID" value="CZR54107.1"/>
    <property type="molecule type" value="Genomic_DNA"/>
</dbReference>
<dbReference type="STRING" id="576137.A0A1L7WMU8"/>